<dbReference type="SUPFAM" id="SSF55874">
    <property type="entry name" value="ATPase domain of HSP90 chaperone/DNA topoisomerase II/histidine kinase"/>
    <property type="match status" value="1"/>
</dbReference>
<dbReference type="PROSITE" id="PS50109">
    <property type="entry name" value="HIS_KIN"/>
    <property type="match status" value="1"/>
</dbReference>
<evidence type="ECO:0000313" key="4">
    <source>
        <dbReference type="EMBL" id="KMO28914.1"/>
    </source>
</evidence>
<dbReference type="RefSeq" id="WP_048454513.1">
    <property type="nucleotide sequence ID" value="NZ_LABZ01000322.1"/>
</dbReference>
<dbReference type="InterPro" id="IPR003594">
    <property type="entry name" value="HATPase_dom"/>
</dbReference>
<dbReference type="PRINTS" id="PR00344">
    <property type="entry name" value="BCTRLSENSOR"/>
</dbReference>
<dbReference type="InterPro" id="IPR005467">
    <property type="entry name" value="His_kinase_dom"/>
</dbReference>
<dbReference type="SMART" id="SM00387">
    <property type="entry name" value="HATPase_c"/>
    <property type="match status" value="1"/>
</dbReference>
<sequence>DAVLMEQVLFNLLDNAAKYAPEGSLVRIEGQREGDVVRLAILDEGEGIPEGDEERIFDTFYRVRKSDRVRAGTGLGLAISRGFVEAMGGRIAARNRADRPDPAFPGAAFTLTLPVPRAALDDAA</sequence>
<dbReference type="PANTHER" id="PTHR45569">
    <property type="entry name" value="SENSOR PROTEIN KDPD"/>
    <property type="match status" value="1"/>
</dbReference>
<feature type="non-terminal residue" evidence="4">
    <location>
        <position position="1"/>
    </location>
</feature>
<dbReference type="CDD" id="cd00075">
    <property type="entry name" value="HATPase"/>
    <property type="match status" value="1"/>
</dbReference>
<evidence type="ECO:0000256" key="2">
    <source>
        <dbReference type="ARBA" id="ARBA00012438"/>
    </source>
</evidence>
<dbReference type="InterPro" id="IPR004358">
    <property type="entry name" value="Sig_transdc_His_kin-like_C"/>
</dbReference>
<dbReference type="Proteomes" id="UP000036449">
    <property type="component" value="Unassembled WGS sequence"/>
</dbReference>
<dbReference type="InterPro" id="IPR052023">
    <property type="entry name" value="Histidine_kinase_KdpD"/>
</dbReference>
<gene>
    <name evidence="4" type="ORF">VQ03_29670</name>
</gene>
<dbReference type="PANTHER" id="PTHR45569:SF1">
    <property type="entry name" value="SENSOR PROTEIN KDPD"/>
    <property type="match status" value="1"/>
</dbReference>
<proteinExistence type="predicted"/>
<keyword evidence="5" id="KW-1185">Reference proteome</keyword>
<evidence type="ECO:0000259" key="3">
    <source>
        <dbReference type="PROSITE" id="PS50109"/>
    </source>
</evidence>
<dbReference type="GO" id="GO:0005886">
    <property type="term" value="C:plasma membrane"/>
    <property type="evidence" value="ECO:0007669"/>
    <property type="project" value="TreeGrafter"/>
</dbReference>
<accession>A0A0J6S5G1</accession>
<dbReference type="EMBL" id="LABZ01000322">
    <property type="protein sequence ID" value="KMO28914.1"/>
    <property type="molecule type" value="Genomic_DNA"/>
</dbReference>
<evidence type="ECO:0000256" key="1">
    <source>
        <dbReference type="ARBA" id="ARBA00000085"/>
    </source>
</evidence>
<evidence type="ECO:0000313" key="5">
    <source>
        <dbReference type="Proteomes" id="UP000036449"/>
    </source>
</evidence>
<dbReference type="EC" id="2.7.13.3" evidence="2"/>
<dbReference type="Pfam" id="PF02518">
    <property type="entry name" value="HATPase_c"/>
    <property type="match status" value="1"/>
</dbReference>
<comment type="caution">
    <text evidence="4">The sequence shown here is derived from an EMBL/GenBank/DDBJ whole genome shotgun (WGS) entry which is preliminary data.</text>
</comment>
<dbReference type="GO" id="GO:0000155">
    <property type="term" value="F:phosphorelay sensor kinase activity"/>
    <property type="evidence" value="ECO:0007669"/>
    <property type="project" value="TreeGrafter"/>
</dbReference>
<dbReference type="InterPro" id="IPR036890">
    <property type="entry name" value="HATPase_C_sf"/>
</dbReference>
<dbReference type="PATRIC" id="fig|1187852.3.peg.4475"/>
<name>A0A0J6S5G1_9HYPH</name>
<dbReference type="AlphaFoldDB" id="A0A0J6S5G1"/>
<comment type="catalytic activity">
    <reaction evidence="1">
        <text>ATP + protein L-histidine = ADP + protein N-phospho-L-histidine.</text>
        <dbReference type="EC" id="2.7.13.3"/>
    </reaction>
</comment>
<reference evidence="4 5" key="1">
    <citation type="submission" date="2015-03" db="EMBL/GenBank/DDBJ databases">
        <title>Genome sequencing of Methylobacterium tarhaniae DSM 25844.</title>
        <authorList>
            <person name="Chaudhry V."/>
            <person name="Patil P.B."/>
        </authorList>
    </citation>
    <scope>NUCLEOTIDE SEQUENCE [LARGE SCALE GENOMIC DNA]</scope>
    <source>
        <strain evidence="4 5">DSM 25844</strain>
    </source>
</reference>
<organism evidence="4 5">
    <name type="scientific">Methylobacterium tarhaniae</name>
    <dbReference type="NCBI Taxonomy" id="1187852"/>
    <lineage>
        <taxon>Bacteria</taxon>
        <taxon>Pseudomonadati</taxon>
        <taxon>Pseudomonadota</taxon>
        <taxon>Alphaproteobacteria</taxon>
        <taxon>Hyphomicrobiales</taxon>
        <taxon>Methylobacteriaceae</taxon>
        <taxon>Methylobacterium</taxon>
    </lineage>
</organism>
<feature type="domain" description="Histidine kinase" evidence="3">
    <location>
        <begin position="1"/>
        <end position="117"/>
    </location>
</feature>
<protein>
    <recommendedName>
        <fullName evidence="2">histidine kinase</fullName>
        <ecNumber evidence="2">2.7.13.3</ecNumber>
    </recommendedName>
</protein>
<dbReference type="Gene3D" id="3.30.565.10">
    <property type="entry name" value="Histidine kinase-like ATPase, C-terminal domain"/>
    <property type="match status" value="1"/>
</dbReference>